<name>A0ABD5ZFI9_9EURY</name>
<organism evidence="2 3">
    <name type="scientific">Haloferax namakaokahaiae</name>
    <dbReference type="NCBI Taxonomy" id="1748331"/>
    <lineage>
        <taxon>Archaea</taxon>
        <taxon>Methanobacteriati</taxon>
        <taxon>Methanobacteriota</taxon>
        <taxon>Stenosarchaea group</taxon>
        <taxon>Halobacteria</taxon>
        <taxon>Halobacteriales</taxon>
        <taxon>Haloferacaceae</taxon>
        <taxon>Haloferax</taxon>
    </lineage>
</organism>
<evidence type="ECO:0000313" key="3">
    <source>
        <dbReference type="Proteomes" id="UP001596481"/>
    </source>
</evidence>
<evidence type="ECO:0000256" key="1">
    <source>
        <dbReference type="SAM" id="Phobius"/>
    </source>
</evidence>
<dbReference type="AlphaFoldDB" id="A0ABD5ZFI9"/>
<keyword evidence="1" id="KW-0812">Transmembrane</keyword>
<gene>
    <name evidence="2" type="ORF">ACFQJC_10685</name>
</gene>
<proteinExistence type="predicted"/>
<comment type="caution">
    <text evidence="2">The sequence shown here is derived from an EMBL/GenBank/DDBJ whole genome shotgun (WGS) entry which is preliminary data.</text>
</comment>
<dbReference type="EMBL" id="JBHTAA010000005">
    <property type="protein sequence ID" value="MFC7203983.1"/>
    <property type="molecule type" value="Genomic_DNA"/>
</dbReference>
<reference evidence="2 3" key="1">
    <citation type="journal article" date="2019" name="Int. J. Syst. Evol. Microbiol.">
        <title>The Global Catalogue of Microorganisms (GCM) 10K type strain sequencing project: providing services to taxonomists for standard genome sequencing and annotation.</title>
        <authorList>
            <consortium name="The Broad Institute Genomics Platform"/>
            <consortium name="The Broad Institute Genome Sequencing Center for Infectious Disease"/>
            <person name="Wu L."/>
            <person name="Ma J."/>
        </authorList>
    </citation>
    <scope>NUCLEOTIDE SEQUENCE [LARGE SCALE GENOMIC DNA]</scope>
    <source>
        <strain evidence="2 3">DSM 29988</strain>
    </source>
</reference>
<keyword evidence="3" id="KW-1185">Reference proteome</keyword>
<sequence length="46" mass="4827">MLQLGPLDTLIGTFGPFIIPVLLFAAGVVGYLVLLALGRTKAQRGD</sequence>
<protein>
    <submittedName>
        <fullName evidence="2">Uncharacterized protein</fullName>
    </submittedName>
</protein>
<dbReference type="Proteomes" id="UP001596481">
    <property type="component" value="Unassembled WGS sequence"/>
</dbReference>
<evidence type="ECO:0000313" key="2">
    <source>
        <dbReference type="EMBL" id="MFC7203983.1"/>
    </source>
</evidence>
<dbReference type="RefSeq" id="WP_390223315.1">
    <property type="nucleotide sequence ID" value="NZ_JBHTAA010000005.1"/>
</dbReference>
<feature type="transmembrane region" description="Helical" evidence="1">
    <location>
        <begin position="17"/>
        <end position="37"/>
    </location>
</feature>
<keyword evidence="1" id="KW-0472">Membrane</keyword>
<accession>A0ABD5ZFI9</accession>
<keyword evidence="1" id="KW-1133">Transmembrane helix</keyword>